<name>A0A7S1UVP8_9STRA</name>
<evidence type="ECO:0000313" key="3">
    <source>
        <dbReference type="EMBL" id="CAD9278109.1"/>
    </source>
</evidence>
<keyword evidence="2" id="KW-0472">Membrane</keyword>
<organism evidence="3">
    <name type="scientific">Grammatophora oceanica</name>
    <dbReference type="NCBI Taxonomy" id="210454"/>
    <lineage>
        <taxon>Eukaryota</taxon>
        <taxon>Sar</taxon>
        <taxon>Stramenopiles</taxon>
        <taxon>Ochrophyta</taxon>
        <taxon>Bacillariophyta</taxon>
        <taxon>Fragilariophyceae</taxon>
        <taxon>Fragilariophycidae</taxon>
        <taxon>Rhabdonematales</taxon>
        <taxon>Grammatophoraceae</taxon>
        <taxon>Grammatophora</taxon>
    </lineage>
</organism>
<accession>A0A7S1UVP8</accession>
<feature type="compositionally biased region" description="Low complexity" evidence="1">
    <location>
        <begin position="263"/>
        <end position="278"/>
    </location>
</feature>
<proteinExistence type="predicted"/>
<dbReference type="AlphaFoldDB" id="A0A7S1UVP8"/>
<feature type="transmembrane region" description="Helical" evidence="2">
    <location>
        <begin position="20"/>
        <end position="44"/>
    </location>
</feature>
<protein>
    <submittedName>
        <fullName evidence="3">Uncharacterized protein</fullName>
    </submittedName>
</protein>
<feature type="region of interest" description="Disordered" evidence="1">
    <location>
        <begin position="67"/>
        <end position="98"/>
    </location>
</feature>
<feature type="compositionally biased region" description="Basic and acidic residues" evidence="1">
    <location>
        <begin position="85"/>
        <end position="95"/>
    </location>
</feature>
<dbReference type="EMBL" id="HBGK01013571">
    <property type="protein sequence ID" value="CAD9278109.1"/>
    <property type="molecule type" value="Transcribed_RNA"/>
</dbReference>
<reference evidence="3" key="1">
    <citation type="submission" date="2021-01" db="EMBL/GenBank/DDBJ databases">
        <authorList>
            <person name="Corre E."/>
            <person name="Pelletier E."/>
            <person name="Niang G."/>
            <person name="Scheremetjew M."/>
            <person name="Finn R."/>
            <person name="Kale V."/>
            <person name="Holt S."/>
            <person name="Cochrane G."/>
            <person name="Meng A."/>
            <person name="Brown T."/>
            <person name="Cohen L."/>
        </authorList>
    </citation>
    <scope>NUCLEOTIDE SEQUENCE</scope>
    <source>
        <strain evidence="3">CCMP 410</strain>
    </source>
</reference>
<feature type="transmembrane region" description="Helical" evidence="2">
    <location>
        <begin position="121"/>
        <end position="143"/>
    </location>
</feature>
<keyword evidence="2" id="KW-1133">Transmembrane helix</keyword>
<feature type="region of interest" description="Disordered" evidence="1">
    <location>
        <begin position="242"/>
        <end position="287"/>
    </location>
</feature>
<keyword evidence="2" id="KW-0812">Transmembrane</keyword>
<evidence type="ECO:0000256" key="1">
    <source>
        <dbReference type="SAM" id="MobiDB-lite"/>
    </source>
</evidence>
<feature type="transmembrane region" description="Helical" evidence="2">
    <location>
        <begin position="210"/>
        <end position="234"/>
    </location>
</feature>
<evidence type="ECO:0000256" key="2">
    <source>
        <dbReference type="SAM" id="Phobius"/>
    </source>
</evidence>
<gene>
    <name evidence="3" type="ORF">GOCE00092_LOCUS7018</name>
</gene>
<sequence length="287" mass="31576">MVQAPAPSLCGSFLTSKRSLLAFTWTVTTILTFLAFLLAIAWTIQVHSHYRHLLKLYGSNSEYSSNYYQEEEGENNNNNNNNNEQHNEDNSHDSQDNGEDEGEINMYIYLAQTRSTAMGFVAMYVFGLSLGLVAYGSTAIVGFMSLRGVYIAPCFSSHNQKLKVGLFGGAVVVFCNLLLLCGVILGEFRVEDYLDGNDNEDREPYKVERIATILAALCLFLAVLWCIFAILLFLHLSGHHSPSSSDSSKSVSEDNNKSRPLVTTANPSNASPNPSTPTMAAHYAGMT</sequence>
<feature type="compositionally biased region" description="Low complexity" evidence="1">
    <location>
        <begin position="75"/>
        <end position="84"/>
    </location>
</feature>
<feature type="transmembrane region" description="Helical" evidence="2">
    <location>
        <begin position="164"/>
        <end position="190"/>
    </location>
</feature>